<dbReference type="OrthoDB" id="5242628at2759"/>
<gene>
    <name evidence="4" type="ORF">CTOB1V02_LOCUS5217</name>
</gene>
<dbReference type="Pfam" id="PF01920">
    <property type="entry name" value="Prefoldin_2"/>
    <property type="match status" value="1"/>
</dbReference>
<accession>A0A7R8WAD1</accession>
<proteinExistence type="inferred from homology"/>
<keyword evidence="3" id="KW-0143">Chaperone</keyword>
<dbReference type="EMBL" id="OB661099">
    <property type="protein sequence ID" value="CAD7227309.1"/>
    <property type="molecule type" value="Genomic_DNA"/>
</dbReference>
<name>A0A7R8WAD1_9CRUS</name>
<dbReference type="PANTHER" id="PTHR20903">
    <property type="entry name" value="PREFOLDIN SUBUNIT 1-RELATED"/>
    <property type="match status" value="1"/>
</dbReference>
<organism evidence="4">
    <name type="scientific">Cyprideis torosa</name>
    <dbReference type="NCBI Taxonomy" id="163714"/>
    <lineage>
        <taxon>Eukaryota</taxon>
        <taxon>Metazoa</taxon>
        <taxon>Ecdysozoa</taxon>
        <taxon>Arthropoda</taxon>
        <taxon>Crustacea</taxon>
        <taxon>Oligostraca</taxon>
        <taxon>Ostracoda</taxon>
        <taxon>Podocopa</taxon>
        <taxon>Podocopida</taxon>
        <taxon>Cytherocopina</taxon>
        <taxon>Cytheroidea</taxon>
        <taxon>Cytherideidae</taxon>
        <taxon>Cyprideis</taxon>
    </lineage>
</organism>
<dbReference type="AlphaFoldDB" id="A0A7R8WAD1"/>
<dbReference type="InterPro" id="IPR002777">
    <property type="entry name" value="PFD_beta-like"/>
</dbReference>
<dbReference type="GO" id="GO:0016272">
    <property type="term" value="C:prefoldin complex"/>
    <property type="evidence" value="ECO:0007669"/>
    <property type="project" value="InterPro"/>
</dbReference>
<dbReference type="GO" id="GO:0044183">
    <property type="term" value="F:protein folding chaperone"/>
    <property type="evidence" value="ECO:0007669"/>
    <property type="project" value="TreeGrafter"/>
</dbReference>
<dbReference type="InterPro" id="IPR009053">
    <property type="entry name" value="Prefoldin"/>
</dbReference>
<reference evidence="4" key="1">
    <citation type="submission" date="2020-11" db="EMBL/GenBank/DDBJ databases">
        <authorList>
            <person name="Tran Van P."/>
        </authorList>
    </citation>
    <scope>NUCLEOTIDE SEQUENCE</scope>
</reference>
<dbReference type="GO" id="GO:0005737">
    <property type="term" value="C:cytoplasm"/>
    <property type="evidence" value="ECO:0007669"/>
    <property type="project" value="TreeGrafter"/>
</dbReference>
<dbReference type="Gene3D" id="1.10.287.370">
    <property type="match status" value="1"/>
</dbReference>
<protein>
    <submittedName>
        <fullName evidence="4">Uncharacterized protein</fullName>
    </submittedName>
</protein>
<comment type="subunit">
    <text evidence="2">Heterohexamer of two PFD-alpha type and four PFD-beta type subunits.</text>
</comment>
<evidence type="ECO:0000313" key="4">
    <source>
        <dbReference type="EMBL" id="CAD7227309.1"/>
    </source>
</evidence>
<dbReference type="SUPFAM" id="SSF46579">
    <property type="entry name" value="Prefoldin"/>
    <property type="match status" value="1"/>
</dbReference>
<evidence type="ECO:0000256" key="3">
    <source>
        <dbReference type="ARBA" id="ARBA00023186"/>
    </source>
</evidence>
<dbReference type="PANTHER" id="PTHR20903:SF0">
    <property type="entry name" value="PREFOLDIN SUBUNIT 1"/>
    <property type="match status" value="1"/>
</dbReference>
<evidence type="ECO:0000256" key="2">
    <source>
        <dbReference type="ARBA" id="ARBA00011695"/>
    </source>
</evidence>
<comment type="similarity">
    <text evidence="1">Belongs to the prefoldin subunit beta family.</text>
</comment>
<sequence length="127" mass="14796">MATAATSKPVDMELRKAFTELQIKMQDHRQNLRILENQLEVVKRGIQHAKLTDTELESLPKETVMYEGVGRMFVKTSKEEVRDTLSQKINSSEDKARQIEKQREHIQKKMKDEENSIRELVAAKRDS</sequence>
<evidence type="ECO:0000256" key="1">
    <source>
        <dbReference type="ARBA" id="ARBA00008045"/>
    </source>
</evidence>
<dbReference type="GO" id="GO:0051082">
    <property type="term" value="F:unfolded protein binding"/>
    <property type="evidence" value="ECO:0007669"/>
    <property type="project" value="InterPro"/>
</dbReference>